<feature type="domain" description="Right handed beta helix" evidence="1">
    <location>
        <begin position="136"/>
        <end position="298"/>
    </location>
</feature>
<dbReference type="Pfam" id="PF13229">
    <property type="entry name" value="Beta_helix"/>
    <property type="match status" value="1"/>
</dbReference>
<dbReference type="InterPro" id="IPR012334">
    <property type="entry name" value="Pectin_lyas_fold"/>
</dbReference>
<evidence type="ECO:0000259" key="1">
    <source>
        <dbReference type="Pfam" id="PF13229"/>
    </source>
</evidence>
<keyword evidence="3" id="KW-1185">Reference proteome</keyword>
<comment type="caution">
    <text evidence="2">The sequence shown here is derived from an EMBL/GenBank/DDBJ whole genome shotgun (WGS) entry which is preliminary data.</text>
</comment>
<dbReference type="EMBL" id="PGTB01000146">
    <property type="protein sequence ID" value="PJE34737.1"/>
    <property type="molecule type" value="Genomic_DNA"/>
</dbReference>
<dbReference type="SUPFAM" id="SSF51126">
    <property type="entry name" value="Pectin lyase-like"/>
    <property type="match status" value="1"/>
</dbReference>
<dbReference type="Proteomes" id="UP000231553">
    <property type="component" value="Unassembled WGS sequence"/>
</dbReference>
<organism evidence="2 3">
    <name type="scientific">Pseudooceanicola lipolyticus</name>
    <dbReference type="NCBI Taxonomy" id="2029104"/>
    <lineage>
        <taxon>Bacteria</taxon>
        <taxon>Pseudomonadati</taxon>
        <taxon>Pseudomonadota</taxon>
        <taxon>Alphaproteobacteria</taxon>
        <taxon>Rhodobacterales</taxon>
        <taxon>Paracoccaceae</taxon>
        <taxon>Pseudooceanicola</taxon>
    </lineage>
</organism>
<accession>A0A2M8IW40</accession>
<protein>
    <recommendedName>
        <fullName evidence="1">Right handed beta helix domain-containing protein</fullName>
    </recommendedName>
</protein>
<dbReference type="OrthoDB" id="3938151at2"/>
<gene>
    <name evidence="2" type="ORF">CVM52_20790</name>
</gene>
<reference evidence="2 3" key="1">
    <citation type="journal article" date="2018" name="Int. J. Syst. Evol. Microbiol.">
        <title>Pseudooceanicola lipolyticus sp. nov., a marine alphaproteobacterium, reclassification of Oceanicola flagellatus as Pseudooceanicola flagellatus comb. nov. and emended description of the genus Pseudooceanicola.</title>
        <authorList>
            <person name="Huang M.-M."/>
            <person name="Guo L.-L."/>
            <person name="Wu Y.-H."/>
            <person name="Lai Q.-L."/>
            <person name="Shao Z.-Z."/>
            <person name="Wang C.-S."/>
            <person name="Wu M."/>
            <person name="Xu X.-W."/>
        </authorList>
    </citation>
    <scope>NUCLEOTIDE SEQUENCE [LARGE SCALE GENOMIC DNA]</scope>
    <source>
        <strain evidence="2 3">157</strain>
    </source>
</reference>
<dbReference type="AlphaFoldDB" id="A0A2M8IW40"/>
<sequence>MIYIRNKELPVQLRFALPAVISAFVLVAATLANPSLASEPRTAKSAAELQNLLSIVSGGETIILSDGNYGKLEIKKTFSPAITLKSETPFKARFHKVTVHGGGGLVVDGIQTETFAAVGGSTDVALVNARVNELAYFKNASGLRLEGNDIDGKLHALLMNSVSDFLVRGNHIHDAQEDLMRVTGDSFDGVIEQNRFTDMHPEDRRKEGKGYNHADAIQMFGVDGKTPRNITIRANLIYDDPATGAKTTTPQGIFLSDPGPGGYRDILIELNLISVSSANSIYINGGQQNVIVRNNTLIPGRGDGGAVIRLAKKARFDNSGTVVRGNIMKVLFDETRKSQIGGNYVYGRNAPLARLFSGSGRTWQDYVPVQGSPISLGSGFGAETYLKALLQQ</sequence>
<evidence type="ECO:0000313" key="2">
    <source>
        <dbReference type="EMBL" id="PJE34737.1"/>
    </source>
</evidence>
<proteinExistence type="predicted"/>
<dbReference type="InterPro" id="IPR039448">
    <property type="entry name" value="Beta_helix"/>
</dbReference>
<dbReference type="Gene3D" id="2.160.20.10">
    <property type="entry name" value="Single-stranded right-handed beta-helix, Pectin lyase-like"/>
    <property type="match status" value="1"/>
</dbReference>
<name>A0A2M8IW40_9RHOB</name>
<evidence type="ECO:0000313" key="3">
    <source>
        <dbReference type="Proteomes" id="UP000231553"/>
    </source>
</evidence>
<dbReference type="InterPro" id="IPR011050">
    <property type="entry name" value="Pectin_lyase_fold/virulence"/>
</dbReference>